<comment type="caution">
    <text evidence="3">The sequence shown here is derived from an EMBL/GenBank/DDBJ whole genome shotgun (WGS) entry which is preliminary data.</text>
</comment>
<gene>
    <name evidence="3" type="ORF">MGAL_10B011299</name>
</gene>
<dbReference type="Proteomes" id="UP000596742">
    <property type="component" value="Unassembled WGS sequence"/>
</dbReference>
<dbReference type="InterPro" id="IPR005135">
    <property type="entry name" value="Endo/exonuclease/phosphatase"/>
</dbReference>
<dbReference type="AlphaFoldDB" id="A0A8B6F287"/>
<dbReference type="Gene3D" id="3.60.10.10">
    <property type="entry name" value="Endonuclease/exonuclease/phosphatase"/>
    <property type="match status" value="2"/>
</dbReference>
<dbReference type="GO" id="GO:0003824">
    <property type="term" value="F:catalytic activity"/>
    <property type="evidence" value="ECO:0007669"/>
    <property type="project" value="InterPro"/>
</dbReference>
<accession>A0A8B6F287</accession>
<organism evidence="3 4">
    <name type="scientific">Mytilus galloprovincialis</name>
    <name type="common">Mediterranean mussel</name>
    <dbReference type="NCBI Taxonomy" id="29158"/>
    <lineage>
        <taxon>Eukaryota</taxon>
        <taxon>Metazoa</taxon>
        <taxon>Spiralia</taxon>
        <taxon>Lophotrochozoa</taxon>
        <taxon>Mollusca</taxon>
        <taxon>Bivalvia</taxon>
        <taxon>Autobranchia</taxon>
        <taxon>Pteriomorphia</taxon>
        <taxon>Mytilida</taxon>
        <taxon>Mytiloidea</taxon>
        <taxon>Mytilidae</taxon>
        <taxon>Mytilinae</taxon>
        <taxon>Mytilus</taxon>
    </lineage>
</organism>
<dbReference type="OrthoDB" id="6128907at2759"/>
<evidence type="ECO:0000259" key="2">
    <source>
        <dbReference type="Pfam" id="PF03372"/>
    </source>
</evidence>
<reference evidence="3" key="1">
    <citation type="submission" date="2018-11" db="EMBL/GenBank/DDBJ databases">
        <authorList>
            <person name="Alioto T."/>
            <person name="Alioto T."/>
        </authorList>
    </citation>
    <scope>NUCLEOTIDE SEQUENCE</scope>
</reference>
<keyword evidence="4" id="KW-1185">Reference proteome</keyword>
<keyword evidence="1" id="KW-0732">Signal</keyword>
<protein>
    <recommendedName>
        <fullName evidence="2">Endonuclease/exonuclease/phosphatase domain-containing protein</fullName>
    </recommendedName>
</protein>
<feature type="signal peptide" evidence="1">
    <location>
        <begin position="1"/>
        <end position="19"/>
    </location>
</feature>
<feature type="domain" description="Endonuclease/exonuclease/phosphatase" evidence="2">
    <location>
        <begin position="30"/>
        <end position="276"/>
    </location>
</feature>
<dbReference type="SUPFAM" id="SSF56219">
    <property type="entry name" value="DNase I-like"/>
    <property type="match status" value="1"/>
</dbReference>
<evidence type="ECO:0000256" key="1">
    <source>
        <dbReference type="SAM" id="SignalP"/>
    </source>
</evidence>
<evidence type="ECO:0000313" key="4">
    <source>
        <dbReference type="Proteomes" id="UP000596742"/>
    </source>
</evidence>
<proteinExistence type="predicted"/>
<feature type="chain" id="PRO_5033027586" description="Endonuclease/exonuclease/phosphatase domain-containing protein" evidence="1">
    <location>
        <begin position="20"/>
        <end position="330"/>
    </location>
</feature>
<evidence type="ECO:0000313" key="3">
    <source>
        <dbReference type="EMBL" id="VDI43496.1"/>
    </source>
</evidence>
<dbReference type="InterPro" id="IPR036691">
    <property type="entry name" value="Endo/exonu/phosph_ase_sf"/>
</dbReference>
<dbReference type="Pfam" id="PF03372">
    <property type="entry name" value="Exo_endo_phos"/>
    <property type="match status" value="1"/>
</dbReference>
<name>A0A8B6F287_MYTGA</name>
<dbReference type="EMBL" id="UYJE01006153">
    <property type="protein sequence ID" value="VDI43496.1"/>
    <property type="molecule type" value="Genomic_DNA"/>
</dbReference>
<sequence>MLVHHHHLVLSCLLSLVYGSQDKCLTKKLVTFNTGLQPSTVKYYDERRELLVPALKDLRSDVICLQEVFYGRDVKETVHRLMFTYPYSYSSLHDSHGRLNYSMIQKAPCQGTKSMTFLTCFSQKCHPTGQTLLGLLDCALKQCKMLELSDFCISCILVSGPDHISKHCLGPQALQMNIPGLLVLSKRKLWTPKRTPFIHGVRQFFRREFISARVQELGEIMCTHLTPANDTIAQAFQSSFFADGETENLFETISLLRHIRNEKDILLMGDMNSGPSISSRHIHYVTSASFEQFMKGNLRSPYAELVGKPTYSPHENTLVMYNVNRSQYIL</sequence>